<dbReference type="Pfam" id="PF05137">
    <property type="entry name" value="PilN"/>
    <property type="match status" value="1"/>
</dbReference>
<feature type="transmembrane region" description="Helical" evidence="1">
    <location>
        <begin position="33"/>
        <end position="53"/>
    </location>
</feature>
<evidence type="ECO:0000313" key="2">
    <source>
        <dbReference type="EMBL" id="OGG26259.1"/>
    </source>
</evidence>
<evidence type="ECO:0000256" key="1">
    <source>
        <dbReference type="SAM" id="Phobius"/>
    </source>
</evidence>
<keyword evidence="1" id="KW-0812">Transmembrane</keyword>
<dbReference type="Proteomes" id="UP000176609">
    <property type="component" value="Unassembled WGS sequence"/>
</dbReference>
<proteinExistence type="predicted"/>
<evidence type="ECO:0000313" key="3">
    <source>
        <dbReference type="Proteomes" id="UP000176609"/>
    </source>
</evidence>
<keyword evidence="1" id="KW-1133">Transmembrane helix</keyword>
<organism evidence="2 3">
    <name type="scientific">Candidatus Gottesmanbacteria bacterium RIFCSPLOWO2_01_FULL_39_12b</name>
    <dbReference type="NCBI Taxonomy" id="1798388"/>
    <lineage>
        <taxon>Bacteria</taxon>
        <taxon>Candidatus Gottesmaniibacteriota</taxon>
    </lineage>
</organism>
<gene>
    <name evidence="2" type="ORF">A2960_04755</name>
</gene>
<protein>
    <recommendedName>
        <fullName evidence="4">Fimbrial assembly protein</fullName>
    </recommendedName>
</protein>
<reference evidence="2 3" key="1">
    <citation type="journal article" date="2016" name="Nat. Commun.">
        <title>Thousands of microbial genomes shed light on interconnected biogeochemical processes in an aquifer system.</title>
        <authorList>
            <person name="Anantharaman K."/>
            <person name="Brown C.T."/>
            <person name="Hug L.A."/>
            <person name="Sharon I."/>
            <person name="Castelle C.J."/>
            <person name="Probst A.J."/>
            <person name="Thomas B.C."/>
            <person name="Singh A."/>
            <person name="Wilkins M.J."/>
            <person name="Karaoz U."/>
            <person name="Brodie E.L."/>
            <person name="Williams K.H."/>
            <person name="Hubbard S.S."/>
            <person name="Banfield J.F."/>
        </authorList>
    </citation>
    <scope>NUCLEOTIDE SEQUENCE [LARGE SCALE GENOMIC DNA]</scope>
</reference>
<accession>A0A1F6ANJ0</accession>
<comment type="caution">
    <text evidence="2">The sequence shown here is derived from an EMBL/GenBank/DDBJ whole genome shotgun (WGS) entry which is preliminary data.</text>
</comment>
<sequence>MPTQKRKLNINLVIKEESSESFSGQIISWAFTYGRYIIIITQIVVLSVFFLRFKLDRDHTDLKETVVQKQALIESVSNTEAEIRSIQTKLSHIRQLTTNQDAFLKVLRFFQENTPKDTVFLNLKITADKVSFKATAENLRSFNFFLRRLQQENKFKEVILDDIIRRPDGRIEFKIDTSIILKGFT</sequence>
<dbReference type="EMBL" id="MFJR01000012">
    <property type="protein sequence ID" value="OGG26259.1"/>
    <property type="molecule type" value="Genomic_DNA"/>
</dbReference>
<name>A0A1F6ANJ0_9BACT</name>
<evidence type="ECO:0008006" key="4">
    <source>
        <dbReference type="Google" id="ProtNLM"/>
    </source>
</evidence>
<keyword evidence="1" id="KW-0472">Membrane</keyword>
<dbReference type="AlphaFoldDB" id="A0A1F6ANJ0"/>
<dbReference type="InterPro" id="IPR007813">
    <property type="entry name" value="PilN"/>
</dbReference>